<evidence type="ECO:0000313" key="5">
    <source>
        <dbReference type="Proteomes" id="UP000009168"/>
    </source>
</evidence>
<dbReference type="InterPro" id="IPR029058">
    <property type="entry name" value="AB_hydrolase_fold"/>
</dbReference>
<proteinExistence type="predicted"/>
<evidence type="ECO:0000256" key="2">
    <source>
        <dbReference type="SAM" id="Phobius"/>
    </source>
</evidence>
<name>Q23FZ1_TETTS</name>
<keyword evidence="2" id="KW-0812">Transmembrane</keyword>
<sequence>MHLFFNDKEIENKLAFIFKPKKYCYSVSELGYGKLNLDEMISPRMMFQHQQVERTDFQVQNLRKEKLQCSIYSNNLVQSKSVAVVYLHGNAGTRLDSVPAVKHIVSKLGVDLCSFDFSGCGRSEGDFVTLGIKEQDDLQVVLETLVSKYNYQKFILYGRSMGGVTSLLYSANRPFAQKHVIAIIVDSPFCSLKQLATEIADDKMAFLGGFIAEMSFEYIRELVKKMTHGSDIFSLEVDKQVSRCTQFPALFCYSHEDKLIKYTHSEKLISKYGGKSSSFIFSGDHNAFRDENYFDNIINFIKDILASNKIMITFNQKLETSTTTPKSSSSAATSALYKFPISVSQSTNSIKPMHLQKNHLAEKSHTFEQTYNKGHHITTLNEGSSPISNNKNQQHNNISINQLKHRNIFNLSTNHTGQSEGQNQVQSKHHQNNLHKQQSLPVQLNPAAGQPDKQDHQIKKQTSFIQARAPSEFATRISLCNQNNRELLSAKVIQESTTTTTPPQQKQNNDQAEKQASFTPITGIRKIPSQPIIFPLEMNENKRISLIDNSYSQRQVSQSNHNNEQLVLKNYLHRRETLAASQLQQQNQLPQQNKQPVIFVETENEEKRRQSIFHKINSLQISKSQLNSPQIQISIQPNEQLNMQKQNSQNRQKSKDNSSGLNDLHSNRANEAYYINLNHRQSLVSNQLPLQNTTNINYNLSQQTMKSSSNLQQEASKSINSQSSQFISPRPMHSHNQQHTMQINLYFSLILFIIFKYFVYFKLEELIKKQQQLTFNKATIW</sequence>
<feature type="compositionally biased region" description="Polar residues" evidence="1">
    <location>
        <begin position="506"/>
        <end position="520"/>
    </location>
</feature>
<dbReference type="PANTHER" id="PTHR43358">
    <property type="entry name" value="ALPHA/BETA-HYDROLASE"/>
    <property type="match status" value="1"/>
</dbReference>
<keyword evidence="4" id="KW-0378">Hydrolase</keyword>
<evidence type="ECO:0000259" key="3">
    <source>
        <dbReference type="Pfam" id="PF12146"/>
    </source>
</evidence>
<dbReference type="RefSeq" id="XP_001015714.2">
    <property type="nucleotide sequence ID" value="XM_001015714.2"/>
</dbReference>
<feature type="region of interest" description="Disordered" evidence="1">
    <location>
        <begin position="643"/>
        <end position="665"/>
    </location>
</feature>
<dbReference type="InterPro" id="IPR052920">
    <property type="entry name" value="DNA-binding_regulatory"/>
</dbReference>
<dbReference type="KEGG" id="tet:TTHERM_00077730"/>
<accession>Q23FZ1</accession>
<reference evidence="5" key="1">
    <citation type="journal article" date="2006" name="PLoS Biol.">
        <title>Macronuclear genome sequence of the ciliate Tetrahymena thermophila, a model eukaryote.</title>
        <authorList>
            <person name="Eisen J.A."/>
            <person name="Coyne R.S."/>
            <person name="Wu M."/>
            <person name="Wu D."/>
            <person name="Thiagarajan M."/>
            <person name="Wortman J.R."/>
            <person name="Badger J.H."/>
            <person name="Ren Q."/>
            <person name="Amedeo P."/>
            <person name="Jones K.M."/>
            <person name="Tallon L.J."/>
            <person name="Delcher A.L."/>
            <person name="Salzberg S.L."/>
            <person name="Silva J.C."/>
            <person name="Haas B.J."/>
            <person name="Majoros W.H."/>
            <person name="Farzad M."/>
            <person name="Carlton J.M."/>
            <person name="Smith R.K. Jr."/>
            <person name="Garg J."/>
            <person name="Pearlman R.E."/>
            <person name="Karrer K.M."/>
            <person name="Sun L."/>
            <person name="Manning G."/>
            <person name="Elde N.C."/>
            <person name="Turkewitz A.P."/>
            <person name="Asai D.J."/>
            <person name="Wilkes D.E."/>
            <person name="Wang Y."/>
            <person name="Cai H."/>
            <person name="Collins K."/>
            <person name="Stewart B.A."/>
            <person name="Lee S.R."/>
            <person name="Wilamowska K."/>
            <person name="Weinberg Z."/>
            <person name="Ruzzo W.L."/>
            <person name="Wloga D."/>
            <person name="Gaertig J."/>
            <person name="Frankel J."/>
            <person name="Tsao C.-C."/>
            <person name="Gorovsky M.A."/>
            <person name="Keeling P.J."/>
            <person name="Waller R.F."/>
            <person name="Patron N.J."/>
            <person name="Cherry J.M."/>
            <person name="Stover N.A."/>
            <person name="Krieger C.J."/>
            <person name="del Toro C."/>
            <person name="Ryder H.F."/>
            <person name="Williamson S.C."/>
            <person name="Barbeau R.A."/>
            <person name="Hamilton E.P."/>
            <person name="Orias E."/>
        </authorList>
    </citation>
    <scope>NUCLEOTIDE SEQUENCE [LARGE SCALE GENOMIC DNA]</scope>
    <source>
        <strain evidence="5">SB210</strain>
    </source>
</reference>
<dbReference type="GO" id="GO:0016787">
    <property type="term" value="F:hydrolase activity"/>
    <property type="evidence" value="ECO:0007669"/>
    <property type="project" value="UniProtKB-KW"/>
</dbReference>
<feature type="region of interest" description="Disordered" evidence="1">
    <location>
        <begin position="496"/>
        <end position="520"/>
    </location>
</feature>
<gene>
    <name evidence="4" type="ORF">TTHERM_00077730</name>
</gene>
<keyword evidence="2" id="KW-0472">Membrane</keyword>
<evidence type="ECO:0000256" key="1">
    <source>
        <dbReference type="SAM" id="MobiDB-lite"/>
    </source>
</evidence>
<dbReference type="Gene3D" id="3.40.50.1820">
    <property type="entry name" value="alpha/beta hydrolase"/>
    <property type="match status" value="1"/>
</dbReference>
<feature type="region of interest" description="Disordered" evidence="1">
    <location>
        <begin position="704"/>
        <end position="733"/>
    </location>
</feature>
<dbReference type="OrthoDB" id="10249433at2759"/>
<dbReference type="AlphaFoldDB" id="Q23FZ1"/>
<dbReference type="GeneID" id="7837020"/>
<dbReference type="Pfam" id="PF12146">
    <property type="entry name" value="Hydrolase_4"/>
    <property type="match status" value="1"/>
</dbReference>
<feature type="region of interest" description="Disordered" evidence="1">
    <location>
        <begin position="412"/>
        <end position="462"/>
    </location>
</feature>
<feature type="transmembrane region" description="Helical" evidence="2">
    <location>
        <begin position="743"/>
        <end position="761"/>
    </location>
</feature>
<dbReference type="eggNOG" id="KOG1552">
    <property type="taxonomic scope" value="Eukaryota"/>
</dbReference>
<dbReference type="PANTHER" id="PTHR43358:SF4">
    <property type="entry name" value="ALPHA_BETA HYDROLASE FOLD-1 DOMAIN-CONTAINING PROTEIN"/>
    <property type="match status" value="1"/>
</dbReference>
<dbReference type="ESTHER" id="tetts-q23fz1">
    <property type="family name" value="AlphaBeta_hydrolase"/>
</dbReference>
<keyword evidence="5" id="KW-1185">Reference proteome</keyword>
<dbReference type="InParanoid" id="Q23FZ1"/>
<dbReference type="Proteomes" id="UP000009168">
    <property type="component" value="Unassembled WGS sequence"/>
</dbReference>
<dbReference type="SUPFAM" id="SSF53474">
    <property type="entry name" value="alpha/beta-Hydrolases"/>
    <property type="match status" value="1"/>
</dbReference>
<dbReference type="EMBL" id="GG662704">
    <property type="protein sequence ID" value="EAR95469.2"/>
    <property type="molecule type" value="Genomic_DNA"/>
</dbReference>
<protein>
    <submittedName>
        <fullName evidence="4">Alpha/beta fold hydrolase</fullName>
    </submittedName>
</protein>
<dbReference type="STRING" id="312017.Q23FZ1"/>
<keyword evidence="2" id="KW-1133">Transmembrane helix</keyword>
<feature type="compositionally biased region" description="Polar residues" evidence="1">
    <location>
        <begin position="412"/>
        <end position="426"/>
    </location>
</feature>
<dbReference type="InterPro" id="IPR022742">
    <property type="entry name" value="Hydrolase_4"/>
</dbReference>
<feature type="domain" description="Serine aminopeptidase S33" evidence="3">
    <location>
        <begin position="83"/>
        <end position="211"/>
    </location>
</feature>
<dbReference type="HOGENOM" id="CLU_329986_0_0_1"/>
<feature type="compositionally biased region" description="Polar residues" evidence="1">
    <location>
        <begin position="704"/>
        <end position="727"/>
    </location>
</feature>
<organism evidence="4 5">
    <name type="scientific">Tetrahymena thermophila (strain SB210)</name>
    <dbReference type="NCBI Taxonomy" id="312017"/>
    <lineage>
        <taxon>Eukaryota</taxon>
        <taxon>Sar</taxon>
        <taxon>Alveolata</taxon>
        <taxon>Ciliophora</taxon>
        <taxon>Intramacronucleata</taxon>
        <taxon>Oligohymenophorea</taxon>
        <taxon>Hymenostomatida</taxon>
        <taxon>Tetrahymenina</taxon>
        <taxon>Tetrahymenidae</taxon>
        <taxon>Tetrahymena</taxon>
    </lineage>
</organism>
<evidence type="ECO:0000313" key="4">
    <source>
        <dbReference type="EMBL" id="EAR95469.2"/>
    </source>
</evidence>